<name>A0A7J7MXQ3_9MAGN</name>
<feature type="domain" description="D-isomer specific 2-hydroxyacid dehydrogenase catalytic" evidence="1">
    <location>
        <begin position="9"/>
        <end position="66"/>
    </location>
</feature>
<keyword evidence="3" id="KW-1185">Reference proteome</keyword>
<evidence type="ECO:0000313" key="2">
    <source>
        <dbReference type="EMBL" id="KAF6159478.1"/>
    </source>
</evidence>
<sequence length="70" mass="7229">DIVALIGDKYDGVIGQLTEDCGEVLFSAMSKAGGKAFSKMAVGYTNVDVNAATKYGVSVGNTPVSPSKRE</sequence>
<dbReference type="Pfam" id="PF00389">
    <property type="entry name" value="2-Hacid_dh"/>
    <property type="match status" value="1"/>
</dbReference>
<comment type="caution">
    <text evidence="2">The sequence shown here is derived from an EMBL/GenBank/DDBJ whole genome shotgun (WGS) entry which is preliminary data.</text>
</comment>
<protein>
    <recommendedName>
        <fullName evidence="1">D-isomer specific 2-hydroxyacid dehydrogenase catalytic domain-containing protein</fullName>
    </recommendedName>
</protein>
<dbReference type="AlphaFoldDB" id="A0A7J7MXQ3"/>
<dbReference type="OrthoDB" id="979558at2759"/>
<dbReference type="InterPro" id="IPR006139">
    <property type="entry name" value="D-isomer_2_OHA_DH_cat_dom"/>
</dbReference>
<organism evidence="2 3">
    <name type="scientific">Kingdonia uniflora</name>
    <dbReference type="NCBI Taxonomy" id="39325"/>
    <lineage>
        <taxon>Eukaryota</taxon>
        <taxon>Viridiplantae</taxon>
        <taxon>Streptophyta</taxon>
        <taxon>Embryophyta</taxon>
        <taxon>Tracheophyta</taxon>
        <taxon>Spermatophyta</taxon>
        <taxon>Magnoliopsida</taxon>
        <taxon>Ranunculales</taxon>
        <taxon>Circaeasteraceae</taxon>
        <taxon>Kingdonia</taxon>
    </lineage>
</organism>
<proteinExistence type="predicted"/>
<feature type="non-terminal residue" evidence="2">
    <location>
        <position position="1"/>
    </location>
</feature>
<evidence type="ECO:0000259" key="1">
    <source>
        <dbReference type="Pfam" id="PF00389"/>
    </source>
</evidence>
<dbReference type="Proteomes" id="UP000541444">
    <property type="component" value="Unassembled WGS sequence"/>
</dbReference>
<dbReference type="GO" id="GO:0016616">
    <property type="term" value="F:oxidoreductase activity, acting on the CH-OH group of donors, NAD or NADP as acceptor"/>
    <property type="evidence" value="ECO:0007669"/>
    <property type="project" value="InterPro"/>
</dbReference>
<evidence type="ECO:0000313" key="3">
    <source>
        <dbReference type="Proteomes" id="UP000541444"/>
    </source>
</evidence>
<dbReference type="Gene3D" id="3.40.50.720">
    <property type="entry name" value="NAD(P)-binding Rossmann-like Domain"/>
    <property type="match status" value="1"/>
</dbReference>
<dbReference type="SUPFAM" id="SSF52283">
    <property type="entry name" value="Formate/glycerate dehydrogenase catalytic domain-like"/>
    <property type="match status" value="1"/>
</dbReference>
<dbReference type="GO" id="GO:0051287">
    <property type="term" value="F:NAD binding"/>
    <property type="evidence" value="ECO:0007669"/>
    <property type="project" value="InterPro"/>
</dbReference>
<accession>A0A7J7MXQ3</accession>
<dbReference type="EMBL" id="JACGCM010001193">
    <property type="protein sequence ID" value="KAF6159478.1"/>
    <property type="molecule type" value="Genomic_DNA"/>
</dbReference>
<reference evidence="2 3" key="1">
    <citation type="journal article" date="2020" name="IScience">
        <title>Genome Sequencing of the Endangered Kingdonia uniflora (Circaeasteraceae, Ranunculales) Reveals Potential Mechanisms of Evolutionary Specialization.</title>
        <authorList>
            <person name="Sun Y."/>
            <person name="Deng T."/>
            <person name="Zhang A."/>
            <person name="Moore M.J."/>
            <person name="Landis J.B."/>
            <person name="Lin N."/>
            <person name="Zhang H."/>
            <person name="Zhang X."/>
            <person name="Huang J."/>
            <person name="Zhang X."/>
            <person name="Sun H."/>
            <person name="Wang H."/>
        </authorList>
    </citation>
    <scope>NUCLEOTIDE SEQUENCE [LARGE SCALE GENOMIC DNA]</scope>
    <source>
        <strain evidence="2">TB1705</strain>
        <tissue evidence="2">Leaf</tissue>
    </source>
</reference>
<gene>
    <name evidence="2" type="ORF">GIB67_032249</name>
</gene>